<evidence type="ECO:0000313" key="1">
    <source>
        <dbReference type="EMBL" id="NUU86366.1"/>
    </source>
</evidence>
<sequence>MNNLISVSLNESKSNAPFSCSLEKREQWLHERNLHAVSTLLSLRGKTLHYYIAAIFDNFICNCGLKTSRLVRESLVKLYIIYRYVISWDMAPHSRSIYIMFEFTRSVKSCFLYLFQKFL</sequence>
<accession>A0A6M2EQS1</accession>
<reference evidence="1" key="1">
    <citation type="submission" date="2020-03" db="EMBL/GenBank/DDBJ databases">
        <authorList>
            <person name="Zhang R."/>
        </authorList>
    </citation>
    <scope>NUCLEOTIDE SEQUENCE</scope>
</reference>
<organism evidence="1">
    <name type="scientific">Populus davidiana</name>
    <dbReference type="NCBI Taxonomy" id="266767"/>
    <lineage>
        <taxon>Eukaryota</taxon>
        <taxon>Viridiplantae</taxon>
        <taxon>Streptophyta</taxon>
        <taxon>Embryophyta</taxon>
        <taxon>Tracheophyta</taxon>
        <taxon>Spermatophyta</taxon>
        <taxon>Magnoliopsida</taxon>
        <taxon>eudicotyledons</taxon>
        <taxon>Gunneridae</taxon>
        <taxon>Pentapetalae</taxon>
        <taxon>rosids</taxon>
        <taxon>fabids</taxon>
        <taxon>Malpighiales</taxon>
        <taxon>Salicaceae</taxon>
        <taxon>Saliceae</taxon>
        <taxon>Populus</taxon>
    </lineage>
</organism>
<dbReference type="AlphaFoldDB" id="A0A6M2EQS1"/>
<name>A0A6M2EQS1_9ROSI</name>
<dbReference type="EMBL" id="GILB01006033">
    <property type="protein sequence ID" value="NUU86366.1"/>
    <property type="molecule type" value="Transcribed_RNA"/>
</dbReference>
<protein>
    <submittedName>
        <fullName evidence="1">Uncharacterized protein</fullName>
    </submittedName>
</protein>
<proteinExistence type="predicted"/>